<organism evidence="2">
    <name type="scientific">viral metagenome</name>
    <dbReference type="NCBI Taxonomy" id="1070528"/>
    <lineage>
        <taxon>unclassified sequences</taxon>
        <taxon>metagenomes</taxon>
        <taxon>organismal metagenomes</taxon>
    </lineage>
</organism>
<dbReference type="AlphaFoldDB" id="A0A6C0HY86"/>
<name>A0A6C0HY86_9ZZZZ</name>
<protein>
    <submittedName>
        <fullName evidence="2">Uncharacterized protein</fullName>
    </submittedName>
</protein>
<keyword evidence="1" id="KW-0472">Membrane</keyword>
<reference evidence="2" key="1">
    <citation type="journal article" date="2020" name="Nature">
        <title>Giant virus diversity and host interactions through global metagenomics.</title>
        <authorList>
            <person name="Schulz F."/>
            <person name="Roux S."/>
            <person name="Paez-Espino D."/>
            <person name="Jungbluth S."/>
            <person name="Walsh D.A."/>
            <person name="Denef V.J."/>
            <person name="McMahon K.D."/>
            <person name="Konstantinidis K.T."/>
            <person name="Eloe-Fadrosh E.A."/>
            <person name="Kyrpides N.C."/>
            <person name="Woyke T."/>
        </authorList>
    </citation>
    <scope>NUCLEOTIDE SEQUENCE</scope>
    <source>
        <strain evidence="2">GVMAG-M-3300023184-182</strain>
    </source>
</reference>
<sequence>MKFSISKYINFPIFILSLAVGFFFVYVFDENKKVIYVYPKPDNVDAIQYKDATGTCFHIKQQKAKCGADVSTIPVQH</sequence>
<feature type="transmembrane region" description="Helical" evidence="1">
    <location>
        <begin position="9"/>
        <end position="28"/>
    </location>
</feature>
<keyword evidence="1" id="KW-0812">Transmembrane</keyword>
<evidence type="ECO:0000313" key="2">
    <source>
        <dbReference type="EMBL" id="QHT85741.1"/>
    </source>
</evidence>
<dbReference type="EMBL" id="MN740044">
    <property type="protein sequence ID" value="QHT85741.1"/>
    <property type="molecule type" value="Genomic_DNA"/>
</dbReference>
<keyword evidence="1" id="KW-1133">Transmembrane helix</keyword>
<proteinExistence type="predicted"/>
<accession>A0A6C0HY86</accession>
<evidence type="ECO:0000256" key="1">
    <source>
        <dbReference type="SAM" id="Phobius"/>
    </source>
</evidence>